<evidence type="ECO:0000313" key="2">
    <source>
        <dbReference type="EMBL" id="XBL99614.1"/>
    </source>
</evidence>
<evidence type="ECO:0000256" key="1">
    <source>
        <dbReference type="SAM" id="Phobius"/>
    </source>
</evidence>
<reference evidence="2" key="1">
    <citation type="submission" date="2024-05" db="EMBL/GenBank/DDBJ databases">
        <authorList>
            <person name="Yang L."/>
            <person name="Pan L."/>
        </authorList>
    </citation>
    <scope>NUCLEOTIDE SEQUENCE</scope>
    <source>
        <strain evidence="2">FCG-7</strain>
    </source>
</reference>
<protein>
    <recommendedName>
        <fullName evidence="3">Cbb3-type cytochrome c oxidase subunit 3</fullName>
    </recommendedName>
</protein>
<sequence length="58" mass="6672">MDALGWIIVLGFVVYLLASWLAYQRQDSKAAPQADESLDFSIYLYSSRRGQTPRQDEM</sequence>
<dbReference type="AlphaFoldDB" id="A0AAU7F4N4"/>
<dbReference type="KEGG" id="cmav:ABHF33_11085"/>
<name>A0AAU7F4N4_9NEIS</name>
<evidence type="ECO:0008006" key="3">
    <source>
        <dbReference type="Google" id="ProtNLM"/>
    </source>
</evidence>
<accession>A0AAU7F4N4</accession>
<keyword evidence="1" id="KW-0472">Membrane</keyword>
<keyword evidence="1" id="KW-0812">Transmembrane</keyword>
<gene>
    <name evidence="2" type="ORF">ABHF33_11085</name>
</gene>
<dbReference type="EMBL" id="CP157355">
    <property type="protein sequence ID" value="XBL99614.1"/>
    <property type="molecule type" value="Genomic_DNA"/>
</dbReference>
<keyword evidence="1" id="KW-1133">Transmembrane helix</keyword>
<proteinExistence type="predicted"/>
<feature type="transmembrane region" description="Helical" evidence="1">
    <location>
        <begin position="6"/>
        <end position="23"/>
    </location>
</feature>
<dbReference type="RefSeq" id="WP_348944030.1">
    <property type="nucleotide sequence ID" value="NZ_CP157355.1"/>
</dbReference>
<organism evidence="2">
    <name type="scientific">Chitinibacter mangrovi</name>
    <dbReference type="NCBI Taxonomy" id="3153927"/>
    <lineage>
        <taxon>Bacteria</taxon>
        <taxon>Pseudomonadati</taxon>
        <taxon>Pseudomonadota</taxon>
        <taxon>Betaproteobacteria</taxon>
        <taxon>Neisseriales</taxon>
        <taxon>Chitinibacteraceae</taxon>
        <taxon>Chitinibacter</taxon>
    </lineage>
</organism>